<accession>A0AAJ0B194</accession>
<dbReference type="EMBL" id="MU839852">
    <property type="protein sequence ID" value="KAK1749806.1"/>
    <property type="molecule type" value="Genomic_DNA"/>
</dbReference>
<proteinExistence type="predicted"/>
<evidence type="ECO:0000313" key="1">
    <source>
        <dbReference type="EMBL" id="KAK1749806.1"/>
    </source>
</evidence>
<gene>
    <name evidence="1" type="ORF">QBC47DRAFT_365864</name>
</gene>
<sequence>MESTAYFPDLDLTVYQYPKTWRWIGEGATRDWRKSEDGEAGLKWCWTCGKCNSTQLITPEMRGPERYCVEASCYTEGPAQVFCRNGHPMTSTSRIGLASWGLPFGRPQFGLTSSTHLAGGLVTEEGLSGDSPGNPLPVGLEVCQATGPHGPCPDCFVVNSFGERLVSVEFALSYYAKHDLNLLATSWDVVMSLLPVGPLKDHIRHFVELFTAGECIPLLEATLGPQCLLGRIANFAGARFRREPVEGTGGAESHWVYRERIGQPEGTRDIPESPCSDFEPRNPSRLRHRLRGGDCNWYSRAVENNWVWPLLKFKSQRHRDGKRKHFEVIEGYSHAEE</sequence>
<keyword evidence="2" id="KW-1185">Reference proteome</keyword>
<dbReference type="Proteomes" id="UP001239445">
    <property type="component" value="Unassembled WGS sequence"/>
</dbReference>
<comment type="caution">
    <text evidence="1">The sequence shown here is derived from an EMBL/GenBank/DDBJ whole genome shotgun (WGS) entry which is preliminary data.</text>
</comment>
<protein>
    <submittedName>
        <fullName evidence="1">Uncharacterized protein</fullName>
    </submittedName>
</protein>
<name>A0AAJ0B194_9PEZI</name>
<organism evidence="1 2">
    <name type="scientific">Echria macrotheca</name>
    <dbReference type="NCBI Taxonomy" id="438768"/>
    <lineage>
        <taxon>Eukaryota</taxon>
        <taxon>Fungi</taxon>
        <taxon>Dikarya</taxon>
        <taxon>Ascomycota</taxon>
        <taxon>Pezizomycotina</taxon>
        <taxon>Sordariomycetes</taxon>
        <taxon>Sordariomycetidae</taxon>
        <taxon>Sordariales</taxon>
        <taxon>Schizotheciaceae</taxon>
        <taxon>Echria</taxon>
    </lineage>
</organism>
<evidence type="ECO:0000313" key="2">
    <source>
        <dbReference type="Proteomes" id="UP001239445"/>
    </source>
</evidence>
<reference evidence="1" key="1">
    <citation type="submission" date="2023-06" db="EMBL/GenBank/DDBJ databases">
        <title>Genome-scale phylogeny and comparative genomics of the fungal order Sordariales.</title>
        <authorList>
            <consortium name="Lawrence Berkeley National Laboratory"/>
            <person name="Hensen N."/>
            <person name="Bonometti L."/>
            <person name="Westerberg I."/>
            <person name="Brannstrom I.O."/>
            <person name="Guillou S."/>
            <person name="Cros-Aarteil S."/>
            <person name="Calhoun S."/>
            <person name="Haridas S."/>
            <person name="Kuo A."/>
            <person name="Mondo S."/>
            <person name="Pangilinan J."/>
            <person name="Riley R."/>
            <person name="Labutti K."/>
            <person name="Andreopoulos B."/>
            <person name="Lipzen A."/>
            <person name="Chen C."/>
            <person name="Yanf M."/>
            <person name="Daum C."/>
            <person name="Ng V."/>
            <person name="Clum A."/>
            <person name="Steindorff A."/>
            <person name="Ohm R."/>
            <person name="Martin F."/>
            <person name="Silar P."/>
            <person name="Natvig D."/>
            <person name="Lalanne C."/>
            <person name="Gautier V."/>
            <person name="Ament-Velasquez S.L."/>
            <person name="Kruys A."/>
            <person name="Hutchinson M.I."/>
            <person name="Powell A.J."/>
            <person name="Barry K."/>
            <person name="Miller A.N."/>
            <person name="Grigoriev I.V."/>
            <person name="Debuchy R."/>
            <person name="Gladieux P."/>
            <person name="Thoren M.H."/>
            <person name="Johannesson H."/>
        </authorList>
    </citation>
    <scope>NUCLEOTIDE SEQUENCE</scope>
    <source>
        <strain evidence="1">PSN4</strain>
    </source>
</reference>
<dbReference type="AlphaFoldDB" id="A0AAJ0B194"/>